<dbReference type="GO" id="GO:0050808">
    <property type="term" value="P:synapse organization"/>
    <property type="evidence" value="ECO:0007669"/>
    <property type="project" value="TreeGrafter"/>
</dbReference>
<evidence type="ECO:0000313" key="4">
    <source>
        <dbReference type="Proteomes" id="UP001314205"/>
    </source>
</evidence>
<organism evidence="3 4">
    <name type="scientific">Parnassius mnemosyne</name>
    <name type="common">clouded apollo</name>
    <dbReference type="NCBI Taxonomy" id="213953"/>
    <lineage>
        <taxon>Eukaryota</taxon>
        <taxon>Metazoa</taxon>
        <taxon>Ecdysozoa</taxon>
        <taxon>Arthropoda</taxon>
        <taxon>Hexapoda</taxon>
        <taxon>Insecta</taxon>
        <taxon>Pterygota</taxon>
        <taxon>Neoptera</taxon>
        <taxon>Endopterygota</taxon>
        <taxon>Lepidoptera</taxon>
        <taxon>Glossata</taxon>
        <taxon>Ditrysia</taxon>
        <taxon>Papilionoidea</taxon>
        <taxon>Papilionidae</taxon>
        <taxon>Parnassiinae</taxon>
        <taxon>Parnassini</taxon>
        <taxon>Parnassius</taxon>
        <taxon>Driopa</taxon>
    </lineage>
</organism>
<name>A0AAV1KDU7_9NEOP</name>
<dbReference type="AlphaFoldDB" id="A0AAV1KDU7"/>
<feature type="region of interest" description="Disordered" evidence="1">
    <location>
        <begin position="73"/>
        <end position="112"/>
    </location>
</feature>
<gene>
    <name evidence="3" type="ORF">PARMNEM_LOCUS2481</name>
</gene>
<dbReference type="SMART" id="SM00409">
    <property type="entry name" value="IG"/>
    <property type="match status" value="2"/>
</dbReference>
<dbReference type="PANTHER" id="PTHR23279:SF46">
    <property type="entry name" value="DEFECTIVE PROBOSCIS EXTENSION RESPONSE 10, ISOFORM A-RELATED"/>
    <property type="match status" value="1"/>
</dbReference>
<feature type="domain" description="Ig-like" evidence="2">
    <location>
        <begin position="181"/>
        <end position="270"/>
    </location>
</feature>
<dbReference type="Proteomes" id="UP001314205">
    <property type="component" value="Unassembled WGS sequence"/>
</dbReference>
<feature type="domain" description="Ig-like" evidence="2">
    <location>
        <begin position="12"/>
        <end position="151"/>
    </location>
</feature>
<evidence type="ECO:0000256" key="1">
    <source>
        <dbReference type="SAM" id="MobiDB-lite"/>
    </source>
</evidence>
<dbReference type="InterPro" id="IPR007110">
    <property type="entry name" value="Ig-like_dom"/>
</dbReference>
<sequence>MIAGVCGGAGGPQFGGRQRTAERARAGAAAALRCRVLRLADRAVSWIRSSDLQILTHAGTVFTADSRVSAITGEAADDRTDDGPDDEGDDSWDDGWDDESDDVPDDQQADSDVIVEKGVETVHTLRIERLRPSDSGRYECQINTEPKMSLFFNLTVEDSAAAAAEVEVRALGGRVVRGVAGRAAALACEARYVPPAPPAPTALPPNLPPLRIHWRHAGHTVDTQSGEGGVSLESERWAGGARSRLTLGALARRHAGRWRCVVGAHSATLTLQVLPAADSDMEAMQRDQAVARVSSDAISLPLQSHPLLPLLLGMLLALHLCAPT</sequence>
<feature type="compositionally biased region" description="Acidic residues" evidence="1">
    <location>
        <begin position="83"/>
        <end position="109"/>
    </location>
</feature>
<dbReference type="InterPro" id="IPR013783">
    <property type="entry name" value="Ig-like_fold"/>
</dbReference>
<comment type="caution">
    <text evidence="3">The sequence shown here is derived from an EMBL/GenBank/DDBJ whole genome shotgun (WGS) entry which is preliminary data.</text>
</comment>
<dbReference type="PROSITE" id="PS50835">
    <property type="entry name" value="IG_LIKE"/>
    <property type="match status" value="2"/>
</dbReference>
<evidence type="ECO:0000313" key="3">
    <source>
        <dbReference type="EMBL" id="CAK1580724.1"/>
    </source>
</evidence>
<keyword evidence="4" id="KW-1185">Reference proteome</keyword>
<dbReference type="PANTHER" id="PTHR23279">
    <property type="entry name" value="DEFECTIVE PROBOSCIS EXTENSION RESPONSE DPR -RELATED"/>
    <property type="match status" value="1"/>
</dbReference>
<dbReference type="SMART" id="SM00408">
    <property type="entry name" value="IGc2"/>
    <property type="match status" value="2"/>
</dbReference>
<dbReference type="SUPFAM" id="SSF48726">
    <property type="entry name" value="Immunoglobulin"/>
    <property type="match status" value="2"/>
</dbReference>
<evidence type="ECO:0000259" key="2">
    <source>
        <dbReference type="PROSITE" id="PS50835"/>
    </source>
</evidence>
<dbReference type="EMBL" id="CAVLGL010000024">
    <property type="protein sequence ID" value="CAK1580724.1"/>
    <property type="molecule type" value="Genomic_DNA"/>
</dbReference>
<dbReference type="InterPro" id="IPR003598">
    <property type="entry name" value="Ig_sub2"/>
</dbReference>
<dbReference type="InterPro" id="IPR037448">
    <property type="entry name" value="Zig-8"/>
</dbReference>
<dbReference type="Gene3D" id="2.60.40.10">
    <property type="entry name" value="Immunoglobulins"/>
    <property type="match status" value="2"/>
</dbReference>
<accession>A0AAV1KDU7</accession>
<dbReference type="InterPro" id="IPR036179">
    <property type="entry name" value="Ig-like_dom_sf"/>
</dbReference>
<dbReference type="InterPro" id="IPR003599">
    <property type="entry name" value="Ig_sub"/>
</dbReference>
<dbReference type="GO" id="GO:0032589">
    <property type="term" value="C:neuron projection membrane"/>
    <property type="evidence" value="ECO:0007669"/>
    <property type="project" value="TreeGrafter"/>
</dbReference>
<proteinExistence type="predicted"/>
<protein>
    <recommendedName>
        <fullName evidence="2">Ig-like domain-containing protein</fullName>
    </recommendedName>
</protein>
<reference evidence="3 4" key="1">
    <citation type="submission" date="2023-11" db="EMBL/GenBank/DDBJ databases">
        <authorList>
            <person name="Hedman E."/>
            <person name="Englund M."/>
            <person name="Stromberg M."/>
            <person name="Nyberg Akerstrom W."/>
            <person name="Nylinder S."/>
            <person name="Jareborg N."/>
            <person name="Kallberg Y."/>
            <person name="Kronander E."/>
        </authorList>
    </citation>
    <scope>NUCLEOTIDE SEQUENCE [LARGE SCALE GENOMIC DNA]</scope>
</reference>